<proteinExistence type="predicted"/>
<dbReference type="Proteomes" id="UP000192591">
    <property type="component" value="Unassembled WGS sequence"/>
</dbReference>
<name>A0A1V9AAI3_SACPI</name>
<dbReference type="OrthoDB" id="3555386at2"/>
<sequence length="168" mass="18096">MGDPGVDAVIRQWAAEREQSAEDQEVNRLASAWLAEIPRGEAQAAARTPGIPAQRGGAGTAGWAPVDLADPAFVEAMRERLPEAPLDLLVAAAGWWQMVGDVEEAKAWWDAGLSPLDQRALDYRAAGLAPSDLSRRLGPLTVLEHLRRGSAPAWCVARLSRQRRDAAS</sequence>
<reference evidence="1 2" key="1">
    <citation type="submission" date="2017-02" db="EMBL/GenBank/DDBJ databases">
        <title>Draft genome of Saccharomonospora sp. 154.</title>
        <authorList>
            <person name="Alonso-Carmona G.S."/>
            <person name="De La Haba R."/>
            <person name="Vera-Gargallo B."/>
            <person name="Sandoval-Trujillo A.H."/>
            <person name="Ramirez-Duran N."/>
            <person name="Ventosa A."/>
        </authorList>
    </citation>
    <scope>NUCLEOTIDE SEQUENCE [LARGE SCALE GENOMIC DNA]</scope>
    <source>
        <strain evidence="1 2">LRS4.154</strain>
    </source>
</reference>
<organism evidence="1 2">
    <name type="scientific">Saccharomonospora piscinae</name>
    <dbReference type="NCBI Taxonomy" id="687388"/>
    <lineage>
        <taxon>Bacteria</taxon>
        <taxon>Bacillati</taxon>
        <taxon>Actinomycetota</taxon>
        <taxon>Actinomycetes</taxon>
        <taxon>Pseudonocardiales</taxon>
        <taxon>Pseudonocardiaceae</taxon>
        <taxon>Saccharomonospora</taxon>
    </lineage>
</organism>
<gene>
    <name evidence="1" type="ORF">B1813_05900</name>
</gene>
<dbReference type="EMBL" id="MWIH01000003">
    <property type="protein sequence ID" value="OQO94036.1"/>
    <property type="molecule type" value="Genomic_DNA"/>
</dbReference>
<evidence type="ECO:0000313" key="2">
    <source>
        <dbReference type="Proteomes" id="UP000192591"/>
    </source>
</evidence>
<evidence type="ECO:0000313" key="1">
    <source>
        <dbReference type="EMBL" id="OQO94036.1"/>
    </source>
</evidence>
<dbReference type="RefSeq" id="WP_024874591.1">
    <property type="nucleotide sequence ID" value="NZ_AZUM01000001.1"/>
</dbReference>
<protein>
    <submittedName>
        <fullName evidence="1">Transcriptional regulator</fullName>
    </submittedName>
</protein>
<keyword evidence="2" id="KW-1185">Reference proteome</keyword>
<comment type="caution">
    <text evidence="1">The sequence shown here is derived from an EMBL/GenBank/DDBJ whole genome shotgun (WGS) entry which is preliminary data.</text>
</comment>
<dbReference type="STRING" id="1962155.B1813_05900"/>
<dbReference type="AlphaFoldDB" id="A0A1V9AAI3"/>
<accession>A0A1V9AAI3</accession>